<comment type="caution">
    <text evidence="8">The sequence shown here is derived from an EMBL/GenBank/DDBJ whole genome shotgun (WGS) entry which is preliminary data.</text>
</comment>
<evidence type="ECO:0000313" key="8">
    <source>
        <dbReference type="EMBL" id="OGZ36798.1"/>
    </source>
</evidence>
<evidence type="ECO:0000256" key="5">
    <source>
        <dbReference type="ARBA" id="ARBA00022801"/>
    </source>
</evidence>
<protein>
    <recommendedName>
        <fullName evidence="10">Addiction module toxin, HicA family</fullName>
    </recommendedName>
</protein>
<keyword evidence="7" id="KW-0346">Stress response</keyword>
<evidence type="ECO:0000313" key="9">
    <source>
        <dbReference type="Proteomes" id="UP000177061"/>
    </source>
</evidence>
<dbReference type="PANTHER" id="PTHR34873">
    <property type="entry name" value="SSR1766 PROTEIN"/>
    <property type="match status" value="1"/>
</dbReference>
<dbReference type="EMBL" id="MHNB01000021">
    <property type="protein sequence ID" value="OGZ36798.1"/>
    <property type="molecule type" value="Genomic_DNA"/>
</dbReference>
<evidence type="ECO:0000256" key="6">
    <source>
        <dbReference type="ARBA" id="ARBA00022884"/>
    </source>
</evidence>
<dbReference type="STRING" id="1801997.A3J64_02535"/>
<gene>
    <name evidence="8" type="ORF">A3J64_02535</name>
</gene>
<dbReference type="Proteomes" id="UP000177061">
    <property type="component" value="Unassembled WGS sequence"/>
</dbReference>
<reference evidence="8 9" key="1">
    <citation type="journal article" date="2016" name="Nat. Commun.">
        <title>Thousands of microbial genomes shed light on interconnected biogeochemical processes in an aquifer system.</title>
        <authorList>
            <person name="Anantharaman K."/>
            <person name="Brown C.T."/>
            <person name="Hug L.A."/>
            <person name="Sharon I."/>
            <person name="Castelle C.J."/>
            <person name="Probst A.J."/>
            <person name="Thomas B.C."/>
            <person name="Singh A."/>
            <person name="Wilkins M.J."/>
            <person name="Karaoz U."/>
            <person name="Brodie E.L."/>
            <person name="Williams K.H."/>
            <person name="Hubbard S.S."/>
            <person name="Banfield J.F."/>
        </authorList>
    </citation>
    <scope>NUCLEOTIDE SEQUENCE [LARGE SCALE GENOMIC DNA]</scope>
</reference>
<dbReference type="Pfam" id="PF07927">
    <property type="entry name" value="HicA_toxin"/>
    <property type="match status" value="1"/>
</dbReference>
<dbReference type="SUPFAM" id="SSF54786">
    <property type="entry name" value="YcfA/nrd intein domain"/>
    <property type="match status" value="1"/>
</dbReference>
<dbReference type="Gene3D" id="3.30.920.30">
    <property type="entry name" value="Hypothetical protein"/>
    <property type="match status" value="1"/>
</dbReference>
<keyword evidence="2" id="KW-1277">Toxin-antitoxin system</keyword>
<dbReference type="InterPro" id="IPR012933">
    <property type="entry name" value="HicA_mRNA_interferase"/>
</dbReference>
<keyword evidence="6" id="KW-0694">RNA-binding</keyword>
<dbReference type="InterPro" id="IPR038570">
    <property type="entry name" value="HicA_sf"/>
</dbReference>
<dbReference type="GO" id="GO:0016787">
    <property type="term" value="F:hydrolase activity"/>
    <property type="evidence" value="ECO:0007669"/>
    <property type="project" value="UniProtKB-KW"/>
</dbReference>
<organism evidence="8 9">
    <name type="scientific">Candidatus Portnoybacteria bacterium RIFCSPHIGHO2_12_FULL_38_9</name>
    <dbReference type="NCBI Taxonomy" id="1801997"/>
    <lineage>
        <taxon>Bacteria</taxon>
        <taxon>Candidatus Portnoyibacteriota</taxon>
    </lineage>
</organism>
<evidence type="ECO:0000256" key="4">
    <source>
        <dbReference type="ARBA" id="ARBA00022759"/>
    </source>
</evidence>
<keyword evidence="4" id="KW-0255">Endonuclease</keyword>
<comment type="similarity">
    <text evidence="1">Belongs to the HicA mRNA interferase family.</text>
</comment>
<dbReference type="PANTHER" id="PTHR34873:SF3">
    <property type="entry name" value="ADDICTION MODULE TOXIN, HICA FAMILY"/>
    <property type="match status" value="1"/>
</dbReference>
<evidence type="ECO:0000256" key="1">
    <source>
        <dbReference type="ARBA" id="ARBA00006620"/>
    </source>
</evidence>
<dbReference type="GO" id="GO:0003729">
    <property type="term" value="F:mRNA binding"/>
    <property type="evidence" value="ECO:0007669"/>
    <property type="project" value="InterPro"/>
</dbReference>
<keyword evidence="5" id="KW-0378">Hydrolase</keyword>
<accession>A0A1G2FGT8</accession>
<evidence type="ECO:0000256" key="7">
    <source>
        <dbReference type="ARBA" id="ARBA00023016"/>
    </source>
</evidence>
<dbReference type="GO" id="GO:0004519">
    <property type="term" value="F:endonuclease activity"/>
    <property type="evidence" value="ECO:0007669"/>
    <property type="project" value="UniProtKB-KW"/>
</dbReference>
<evidence type="ECO:0000256" key="2">
    <source>
        <dbReference type="ARBA" id="ARBA00022649"/>
    </source>
</evidence>
<evidence type="ECO:0000256" key="3">
    <source>
        <dbReference type="ARBA" id="ARBA00022722"/>
    </source>
</evidence>
<evidence type="ECO:0008006" key="10">
    <source>
        <dbReference type="Google" id="ProtNLM"/>
    </source>
</evidence>
<keyword evidence="3" id="KW-0540">Nuclease</keyword>
<dbReference type="AlphaFoldDB" id="A0A1G2FGT8"/>
<sequence>MPKTWTSREIIKVLKNKGFEIDHTTGSHYVFLHSATHRRVVAPYHNKDLPKGTLLSILKQAGISKQELRK</sequence>
<proteinExistence type="inferred from homology"/>
<name>A0A1G2FGT8_9BACT</name>